<feature type="region of interest" description="Disordered" evidence="1">
    <location>
        <begin position="140"/>
        <end position="163"/>
    </location>
</feature>
<accession>A0A0K0DUD1</accession>
<dbReference type="Proteomes" id="UP000035681">
    <property type="component" value="Unplaced"/>
</dbReference>
<protein>
    <submittedName>
        <fullName evidence="4 5">Uncharacterized protein</fullName>
    </submittedName>
</protein>
<name>A0A0K0DUD1_STRER</name>
<evidence type="ECO:0000313" key="3">
    <source>
        <dbReference type="Proteomes" id="UP000035681"/>
    </source>
</evidence>
<keyword evidence="2" id="KW-0732">Signal</keyword>
<keyword evidence="3" id="KW-1185">Reference proteome</keyword>
<dbReference type="AlphaFoldDB" id="A0A0K0DUD1"/>
<feature type="chain" id="PRO_5005327192" evidence="2">
    <location>
        <begin position="21"/>
        <end position="247"/>
    </location>
</feature>
<dbReference type="WBParaSite" id="SSTP_0000084400.1">
    <property type="protein sequence ID" value="SSTP_0000084400.1"/>
    <property type="gene ID" value="SSTP_0000084400"/>
</dbReference>
<feature type="signal peptide" evidence="2">
    <location>
        <begin position="1"/>
        <end position="20"/>
    </location>
</feature>
<organism evidence="4">
    <name type="scientific">Strongyloides stercoralis</name>
    <name type="common">Threadworm</name>
    <dbReference type="NCBI Taxonomy" id="6248"/>
    <lineage>
        <taxon>Eukaryota</taxon>
        <taxon>Metazoa</taxon>
        <taxon>Ecdysozoa</taxon>
        <taxon>Nematoda</taxon>
        <taxon>Chromadorea</taxon>
        <taxon>Rhabditida</taxon>
        <taxon>Tylenchina</taxon>
        <taxon>Panagrolaimomorpha</taxon>
        <taxon>Strongyloidoidea</taxon>
        <taxon>Strongyloididae</taxon>
        <taxon>Strongyloides</taxon>
    </lineage>
</organism>
<proteinExistence type="predicted"/>
<evidence type="ECO:0000313" key="4">
    <source>
        <dbReference type="WBParaSite" id="SSTP_0000084400.1"/>
    </source>
</evidence>
<dbReference type="WBParaSite" id="TCONS_00008435.p1">
    <property type="protein sequence ID" value="TCONS_00008435.p1"/>
    <property type="gene ID" value="XLOC_006386"/>
</dbReference>
<evidence type="ECO:0000256" key="1">
    <source>
        <dbReference type="SAM" id="MobiDB-lite"/>
    </source>
</evidence>
<evidence type="ECO:0000256" key="2">
    <source>
        <dbReference type="SAM" id="SignalP"/>
    </source>
</evidence>
<reference evidence="4" key="1">
    <citation type="submission" date="2015-08" db="UniProtKB">
        <authorList>
            <consortium name="WormBaseParasite"/>
        </authorList>
    </citation>
    <scope>IDENTIFICATION</scope>
</reference>
<sequence>MISYFEVILILLSIKYFSLGEETSKYNYRYLYAYPEEGKEKTGSFHISLTSNGNKNEWRTVINDDGNIGILKKIPTLKSVFQKDDYKNKFNIINNKNVRKKYSTNYRKAPIVYEWTSPPNFQENLFNNFLLSDNNHKTNTPFSSLQTLENKKEENSSDKTLMNPSSNQKVEQFLHSPEFFNSNFNQKIDFSIPWFGARFYEKHQPILNSIYPSDFVKQHAINAYGNGKHLFDEMQDKLNNLFKDLNF</sequence>
<evidence type="ECO:0000313" key="5">
    <source>
        <dbReference type="WBParaSite" id="TCONS_00008435.p1"/>
    </source>
</evidence>